<organism evidence="2 3">
    <name type="scientific">Smittium culicis</name>
    <dbReference type="NCBI Taxonomy" id="133412"/>
    <lineage>
        <taxon>Eukaryota</taxon>
        <taxon>Fungi</taxon>
        <taxon>Fungi incertae sedis</taxon>
        <taxon>Zoopagomycota</taxon>
        <taxon>Kickxellomycotina</taxon>
        <taxon>Harpellomycetes</taxon>
        <taxon>Harpellales</taxon>
        <taxon>Legeriomycetaceae</taxon>
        <taxon>Smittium</taxon>
    </lineage>
</organism>
<feature type="region of interest" description="Disordered" evidence="1">
    <location>
        <begin position="85"/>
        <end position="121"/>
    </location>
</feature>
<evidence type="ECO:0000256" key="1">
    <source>
        <dbReference type="SAM" id="MobiDB-lite"/>
    </source>
</evidence>
<reference evidence="2 3" key="1">
    <citation type="submission" date="2017-01" db="EMBL/GenBank/DDBJ databases">
        <authorList>
            <person name="Mah S.A."/>
            <person name="Swanson W.J."/>
            <person name="Moy G.W."/>
            <person name="Vacquier V.D."/>
        </authorList>
    </citation>
    <scope>NUCLEOTIDE SEQUENCE [LARGE SCALE GENOMIC DNA]</scope>
    <source>
        <strain evidence="2 3">GSMNP</strain>
    </source>
</reference>
<dbReference type="AlphaFoldDB" id="A0A1R1YH34"/>
<proteinExistence type="predicted"/>
<dbReference type="STRING" id="133412.A0A1R1YH34"/>
<keyword evidence="3" id="KW-1185">Reference proteome</keyword>
<name>A0A1R1YH34_9FUNG</name>
<dbReference type="EMBL" id="LSSN01000052">
    <property type="protein sequence ID" value="OMJ26210.1"/>
    <property type="molecule type" value="Genomic_DNA"/>
</dbReference>
<feature type="compositionally biased region" description="Basic and acidic residues" evidence="1">
    <location>
        <begin position="92"/>
        <end position="104"/>
    </location>
</feature>
<evidence type="ECO:0000313" key="3">
    <source>
        <dbReference type="Proteomes" id="UP000187283"/>
    </source>
</evidence>
<protein>
    <submittedName>
        <fullName evidence="2">Uncharacterized protein</fullName>
    </submittedName>
</protein>
<dbReference type="Gene3D" id="1.25.40.10">
    <property type="entry name" value="Tetratricopeptide repeat domain"/>
    <property type="match status" value="1"/>
</dbReference>
<accession>A0A1R1YH34</accession>
<dbReference type="Proteomes" id="UP000187283">
    <property type="component" value="Unassembled WGS sequence"/>
</dbReference>
<dbReference type="OrthoDB" id="9984275at2759"/>
<comment type="caution">
    <text evidence="2">The sequence shown here is derived from an EMBL/GenBank/DDBJ whole genome shotgun (WGS) entry which is preliminary data.</text>
</comment>
<sequence length="121" mass="13631">MDNFSQDSYFTRSPEFSAAEKILLSFKEFDQEKLDKAIRDPAINDLNSNIRKLAYTLTVPGFSRNVLGIKPNDFSESVADKLKSPVLNPDLTKSDELPNRDTLKNTHNNFSAEDNDDGGFL</sequence>
<gene>
    <name evidence="2" type="ORF">AYI70_g341</name>
</gene>
<dbReference type="InterPro" id="IPR011990">
    <property type="entry name" value="TPR-like_helical_dom_sf"/>
</dbReference>
<evidence type="ECO:0000313" key="2">
    <source>
        <dbReference type="EMBL" id="OMJ26210.1"/>
    </source>
</evidence>